<keyword evidence="3" id="KW-1185">Reference proteome</keyword>
<name>A0A0C4YNL7_9BURK</name>
<reference evidence="2 3" key="1">
    <citation type="journal article" date="2015" name="Genome Announc.">
        <title>Complete Genome Sequence of Cupriavidus basilensis 4G11, Isolated from the Oak Ridge Field Research Center Site.</title>
        <authorList>
            <person name="Ray J."/>
            <person name="Waters R.J."/>
            <person name="Skerker J.M."/>
            <person name="Kuehl J.V."/>
            <person name="Price M.N."/>
            <person name="Huang J."/>
            <person name="Chakraborty R."/>
            <person name="Arkin A.P."/>
            <person name="Deutschbauer A."/>
        </authorList>
    </citation>
    <scope>NUCLEOTIDE SEQUENCE [LARGE SCALE GENOMIC DNA]</scope>
    <source>
        <strain evidence="2">4G11</strain>
    </source>
</reference>
<accession>A0A0C4YNL7</accession>
<dbReference type="EMBL" id="CP010537">
    <property type="protein sequence ID" value="AJG22156.1"/>
    <property type="molecule type" value="Genomic_DNA"/>
</dbReference>
<proteinExistence type="predicted"/>
<gene>
    <name evidence="2" type="ORF">RR42_s0563</name>
</gene>
<evidence type="ECO:0000256" key="1">
    <source>
        <dbReference type="SAM" id="MobiDB-lite"/>
    </source>
</evidence>
<dbReference type="AlphaFoldDB" id="A0A0C4YNL7"/>
<evidence type="ECO:0000313" key="2">
    <source>
        <dbReference type="EMBL" id="AJG22156.1"/>
    </source>
</evidence>
<dbReference type="KEGG" id="cbw:RR42_s0563"/>
<evidence type="ECO:0000313" key="3">
    <source>
        <dbReference type="Proteomes" id="UP000031843"/>
    </source>
</evidence>
<sequence length="42" mass="4417">MVGPAPRRAPRIAQKDGSATRRGRALGGARRGCRNAGTWGKV</sequence>
<organism evidence="2 3">
    <name type="scientific">Cupriavidus basilensis</name>
    <dbReference type="NCBI Taxonomy" id="68895"/>
    <lineage>
        <taxon>Bacteria</taxon>
        <taxon>Pseudomonadati</taxon>
        <taxon>Pseudomonadota</taxon>
        <taxon>Betaproteobacteria</taxon>
        <taxon>Burkholderiales</taxon>
        <taxon>Burkholderiaceae</taxon>
        <taxon>Cupriavidus</taxon>
    </lineage>
</organism>
<protein>
    <submittedName>
        <fullName evidence="2">Uncharacterized protein</fullName>
    </submittedName>
</protein>
<dbReference type="STRING" id="68895.RR42_s0563"/>
<dbReference type="Proteomes" id="UP000031843">
    <property type="component" value="Chromosome secondary"/>
</dbReference>
<feature type="region of interest" description="Disordered" evidence="1">
    <location>
        <begin position="1"/>
        <end position="42"/>
    </location>
</feature>